<accession>M1WR25</accession>
<dbReference type="EMBL" id="FO203427">
    <property type="protein sequence ID" value="CCH49304.1"/>
    <property type="molecule type" value="Genomic_DNA"/>
</dbReference>
<dbReference type="Pfam" id="PF13524">
    <property type="entry name" value="Glyco_trans_1_2"/>
    <property type="match status" value="1"/>
</dbReference>
<evidence type="ECO:0000259" key="1">
    <source>
        <dbReference type="Pfam" id="PF13524"/>
    </source>
</evidence>
<dbReference type="Proteomes" id="UP000011724">
    <property type="component" value="Chromosome"/>
</dbReference>
<protein>
    <recommendedName>
        <fullName evidence="1">Spore protein YkvP/CgeB glycosyl transferase-like domain-containing protein</fullName>
    </recommendedName>
</protein>
<dbReference type="OrthoDB" id="5394100at2"/>
<evidence type="ECO:0000313" key="2">
    <source>
        <dbReference type="EMBL" id="CCH49304.1"/>
    </source>
</evidence>
<dbReference type="BioCyc" id="DPIE1322246:BN4_RS10405-MONOMER"/>
<dbReference type="HOGENOM" id="CLU_044714_0_0_7"/>
<dbReference type="InterPro" id="IPR055259">
    <property type="entry name" value="YkvP/CgeB_Glyco_trans-like"/>
</dbReference>
<name>M1WR25_PSEP2</name>
<dbReference type="KEGG" id="dpi:BN4_12069"/>
<gene>
    <name evidence="2" type="ordered locus">BN4_12069</name>
</gene>
<sequence>MTFVILTFNYIPFIESLYRANPDLRDMPYAEQLETIHVASFGTADFYSHGLRAQGHEATDIIWNNEILQLTWCREYAPDLVERFSTRQDTTAWLMEVMLRQIEAVHPDALFQIPVYDFPPEIMEQLKSLTRLYIGQCAYPLREDRSLHPFDLMLSSLPNYVERFRSMGLKADLLPLGFDPRIEERLPRMDRDHDVVFIGGFCEQHMPRTLFLEQVIQGLGSDVSFECIGYTDRDGLAPDSPIRERLKEPLWGLDMFATLKRAKIVLNAHAPWAEGYANNMRQYEATGMEACLLTHHAPNIDDFFIPGREIATYDSVHSCVNALHGLLSDTAGRQELAHNGHQRTITDHTYADRAAQLAGMVEKRLTMRDRT</sequence>
<reference evidence="3" key="2">
    <citation type="journal article" date="2013" name="Stand. Genomic Sci.">
        <title>Complete genome sequence of Desulfocapsa sulfexigens, a marine deltaproteobacterium specialized in disproportionating inorganic sulfur compounds.</title>
        <authorList>
            <person name="Finster K.W."/>
            <person name="Kjeldsen K.U."/>
            <person name="Kube M."/>
            <person name="Reinhardt R."/>
            <person name="Mussmann M."/>
            <person name="Amann R."/>
            <person name="Schreiber L."/>
        </authorList>
    </citation>
    <scope>NUCLEOTIDE SEQUENCE [LARGE SCALE GENOMIC DNA]</scope>
    <source>
        <strain evidence="3">DSM 10523 / SB164P1</strain>
    </source>
</reference>
<organism evidence="2 3">
    <name type="scientific">Pseudodesulfovibrio piezophilus (strain DSM 21447 / JCM 15486 / C1TLV30)</name>
    <name type="common">Desulfovibrio piezophilus</name>
    <dbReference type="NCBI Taxonomy" id="1322246"/>
    <lineage>
        <taxon>Bacteria</taxon>
        <taxon>Pseudomonadati</taxon>
        <taxon>Thermodesulfobacteriota</taxon>
        <taxon>Desulfovibrionia</taxon>
        <taxon>Desulfovibrionales</taxon>
        <taxon>Desulfovibrionaceae</taxon>
    </lineage>
</organism>
<keyword evidence="3" id="KW-1185">Reference proteome</keyword>
<proteinExistence type="predicted"/>
<reference evidence="2 3" key="1">
    <citation type="journal article" date="2013" name="PLoS ONE">
        <title>The first genomic and proteomic characterization of a deep-sea sulfate reducer: insights into the piezophilic lifestyle of Desulfovibrio piezophilus.</title>
        <authorList>
            <person name="Pradel N."/>
            <person name="Ji B."/>
            <person name="Gimenez G."/>
            <person name="Talla E."/>
            <person name="Lenoble P."/>
            <person name="Garel M."/>
            <person name="Tamburini C."/>
            <person name="Fourquet P."/>
            <person name="Lebrun R."/>
            <person name="Bertin P."/>
            <person name="Denis Y."/>
            <person name="Pophillat M."/>
            <person name="Barbe V."/>
            <person name="Ollivier B."/>
            <person name="Dolla A."/>
        </authorList>
    </citation>
    <scope>NUCLEOTIDE SEQUENCE [LARGE SCALE GENOMIC DNA]</scope>
    <source>
        <strain evidence="3">DSM 10523 / SB164P1</strain>
    </source>
</reference>
<dbReference type="eggNOG" id="COG4641">
    <property type="taxonomic scope" value="Bacteria"/>
</dbReference>
<dbReference type="PATRIC" id="fig|879567.3.peg.2201"/>
<dbReference type="AlphaFoldDB" id="M1WR25"/>
<dbReference type="STRING" id="1322246.BN4_12069"/>
<evidence type="ECO:0000313" key="3">
    <source>
        <dbReference type="Proteomes" id="UP000011724"/>
    </source>
</evidence>
<feature type="domain" description="Spore protein YkvP/CgeB glycosyl transferase-like" evidence="1">
    <location>
        <begin position="210"/>
        <end position="357"/>
    </location>
</feature>
<dbReference type="RefSeq" id="WP_015415348.1">
    <property type="nucleotide sequence ID" value="NC_020409.1"/>
</dbReference>